<proteinExistence type="predicted"/>
<organism evidence="2 3">
    <name type="scientific">Pseudomonas cavernicola</name>
    <dbReference type="NCBI Taxonomy" id="2320866"/>
    <lineage>
        <taxon>Bacteria</taxon>
        <taxon>Pseudomonadati</taxon>
        <taxon>Pseudomonadota</taxon>
        <taxon>Gammaproteobacteria</taxon>
        <taxon>Pseudomonadales</taxon>
        <taxon>Pseudomonadaceae</taxon>
        <taxon>Pseudomonas</taxon>
    </lineage>
</organism>
<evidence type="ECO:0000313" key="2">
    <source>
        <dbReference type="EMBL" id="RJG09085.1"/>
    </source>
</evidence>
<reference evidence="2 3" key="1">
    <citation type="submission" date="2018-09" db="EMBL/GenBank/DDBJ databases">
        <authorList>
            <person name="Zhu H."/>
        </authorList>
    </citation>
    <scope>NUCLEOTIDE SEQUENCE [LARGE SCALE GENOMIC DNA]</scope>
    <source>
        <strain evidence="2 3">K1S02-6</strain>
    </source>
</reference>
<dbReference type="OrthoDB" id="9182628at2"/>
<gene>
    <name evidence="2" type="ORF">D3879_25095</name>
</gene>
<keyword evidence="3" id="KW-1185">Reference proteome</keyword>
<sequence length="62" mass="6890">MREYLAALDKSDEERKAPKKKSLADPASQWTAAPGRPAYYAYSINYLIDVEAGVIVDVERTG</sequence>
<dbReference type="Proteomes" id="UP000284021">
    <property type="component" value="Unassembled WGS sequence"/>
</dbReference>
<evidence type="ECO:0000313" key="3">
    <source>
        <dbReference type="Proteomes" id="UP000284021"/>
    </source>
</evidence>
<accession>A0A418X9B7</accession>
<feature type="compositionally biased region" description="Basic and acidic residues" evidence="1">
    <location>
        <begin position="1"/>
        <end position="16"/>
    </location>
</feature>
<feature type="region of interest" description="Disordered" evidence="1">
    <location>
        <begin position="1"/>
        <end position="28"/>
    </location>
</feature>
<dbReference type="AlphaFoldDB" id="A0A418X9B7"/>
<comment type="caution">
    <text evidence="2">The sequence shown here is derived from an EMBL/GenBank/DDBJ whole genome shotgun (WGS) entry which is preliminary data.</text>
</comment>
<protein>
    <submittedName>
        <fullName evidence="2">Uncharacterized protein</fullName>
    </submittedName>
</protein>
<name>A0A418X9B7_9PSED</name>
<dbReference type="EMBL" id="QYUR01000008">
    <property type="protein sequence ID" value="RJG09085.1"/>
    <property type="molecule type" value="Genomic_DNA"/>
</dbReference>
<evidence type="ECO:0000256" key="1">
    <source>
        <dbReference type="SAM" id="MobiDB-lite"/>
    </source>
</evidence>